<proteinExistence type="predicted"/>
<dbReference type="Proteomes" id="UP001152747">
    <property type="component" value="Unassembled WGS sequence"/>
</dbReference>
<protein>
    <submittedName>
        <fullName evidence="1">Uncharacterized protein</fullName>
    </submittedName>
</protein>
<dbReference type="OrthoDB" id="5832385at2759"/>
<sequence>MGKKESSQCPEIPIECYKPQIYIPAIPKKKVAVPIPLRCTIPPKPPTSPIKNHTRSKYYNYYKPRPWPNIFRKPRCYAYGKTVHVLHGVKYADLFKSYKGVPGLHKTYGENHEKLSMEKPELRNRLMKIANFQDPPKLQSSCPNEIPEFLRPLENPIEFPDSPEFHGPVKLDWTKEPEDILNSDISKVSATFDGVRKDVPEFVPCHNCNQTMKICYRRASYRGDMRVYPAYRCLKKGCQTFRSIAKMFEKPEINQKSSQDMYLLMDSPKVI</sequence>
<dbReference type="EMBL" id="CANHGI010000003">
    <property type="protein sequence ID" value="CAI5444533.1"/>
    <property type="molecule type" value="Genomic_DNA"/>
</dbReference>
<organism evidence="1 2">
    <name type="scientific">Caenorhabditis angaria</name>
    <dbReference type="NCBI Taxonomy" id="860376"/>
    <lineage>
        <taxon>Eukaryota</taxon>
        <taxon>Metazoa</taxon>
        <taxon>Ecdysozoa</taxon>
        <taxon>Nematoda</taxon>
        <taxon>Chromadorea</taxon>
        <taxon>Rhabditida</taxon>
        <taxon>Rhabditina</taxon>
        <taxon>Rhabditomorpha</taxon>
        <taxon>Rhabditoidea</taxon>
        <taxon>Rhabditidae</taxon>
        <taxon>Peloderinae</taxon>
        <taxon>Caenorhabditis</taxon>
    </lineage>
</organism>
<dbReference type="AlphaFoldDB" id="A0A9P1MZJ6"/>
<gene>
    <name evidence="1" type="ORF">CAMP_LOCUS7170</name>
</gene>
<evidence type="ECO:0000313" key="2">
    <source>
        <dbReference type="Proteomes" id="UP001152747"/>
    </source>
</evidence>
<reference evidence="1" key="1">
    <citation type="submission" date="2022-11" db="EMBL/GenBank/DDBJ databases">
        <authorList>
            <person name="Kikuchi T."/>
        </authorList>
    </citation>
    <scope>NUCLEOTIDE SEQUENCE</scope>
    <source>
        <strain evidence="1">PS1010</strain>
    </source>
</reference>
<evidence type="ECO:0000313" key="1">
    <source>
        <dbReference type="EMBL" id="CAI5444533.1"/>
    </source>
</evidence>
<comment type="caution">
    <text evidence="1">The sequence shown here is derived from an EMBL/GenBank/DDBJ whole genome shotgun (WGS) entry which is preliminary data.</text>
</comment>
<accession>A0A9P1MZJ6</accession>
<keyword evidence="2" id="KW-1185">Reference proteome</keyword>
<name>A0A9P1MZJ6_9PELO</name>